<dbReference type="EMBL" id="RFAR01000064">
    <property type="protein sequence ID" value="RMC94629.1"/>
    <property type="molecule type" value="Genomic_DNA"/>
</dbReference>
<evidence type="ECO:0000313" key="2">
    <source>
        <dbReference type="EMBL" id="RMC94629.1"/>
    </source>
</evidence>
<dbReference type="InterPro" id="IPR011836">
    <property type="entry name" value="YhdP"/>
</dbReference>
<evidence type="ECO:0000259" key="1">
    <source>
        <dbReference type="Pfam" id="PF13116"/>
    </source>
</evidence>
<gene>
    <name evidence="2" type="ORF">EAY64_15110</name>
</gene>
<evidence type="ECO:0000313" key="3">
    <source>
        <dbReference type="Proteomes" id="UP000274139"/>
    </source>
</evidence>
<accession>A0A454JFN6</accession>
<comment type="caution">
    <text evidence="2">The sequence shown here is derived from an EMBL/GenBank/DDBJ whole genome shotgun (WGS) entry which is preliminary data.</text>
</comment>
<dbReference type="Pfam" id="PF13116">
    <property type="entry name" value="YhdP"/>
    <property type="match status" value="1"/>
</dbReference>
<organism evidence="2 3">
    <name type="scientific">Aquitalea palustris</name>
    <dbReference type="NCBI Taxonomy" id="2480983"/>
    <lineage>
        <taxon>Bacteria</taxon>
        <taxon>Pseudomonadati</taxon>
        <taxon>Pseudomonadota</taxon>
        <taxon>Betaproteobacteria</taxon>
        <taxon>Neisseriales</taxon>
        <taxon>Chromobacteriaceae</taxon>
        <taxon>Aquitalea</taxon>
    </lineage>
</organism>
<reference evidence="2 3" key="1">
    <citation type="submission" date="2018-10" db="EMBL/GenBank/DDBJ databases">
        <title>Draft genome sequence of Aquitalea MWU14-2217 isolated from a wild cranberry bog in Provincetown, Massachusetts.</title>
        <authorList>
            <person name="Ebadzadsahrai G."/>
            <person name="Soby S."/>
        </authorList>
    </citation>
    <scope>NUCLEOTIDE SEQUENCE [LARGE SCALE GENOMIC DNA]</scope>
    <source>
        <strain evidence="2 3">MWU14-2217</strain>
    </source>
</reference>
<dbReference type="PANTHER" id="PTHR38690:SF1">
    <property type="entry name" value="PROTEASE"/>
    <property type="match status" value="1"/>
</dbReference>
<dbReference type="Proteomes" id="UP000274139">
    <property type="component" value="Unassembled WGS sequence"/>
</dbReference>
<name>A0A454JFN6_9NEIS</name>
<dbReference type="InterPro" id="IPR025263">
    <property type="entry name" value="YhdP_central"/>
</dbReference>
<sequence length="1277" mass="135747">MLRKSLQALGLLLLLAMLVVGGGFAMFNWWFLPRLEQFRPQLEQSLSQATGRQVSVVSLSGQWQGLAPRLQLGGLRIANPVTADALTLERVEVVPSWWSLLSWEPLFSSITMDGPNVALLRRADGHVLLNGFDMSAPDSHPQPAGSEPSANWLLKHSRIDIRQARISWEDQALGLPRLDLQQGQLTLSQTLLGHRLSLSGKPVATLGKGFDMELAWRGNDFRQWRNWAGNMRIRLNGAQAGVVSRYMEKIGLINSGEGSGTLEADFADGHINSLSADVSIHDAAYTPKDARTLVLPAISGKLQLERSARGSYAINASNLTLASASGLAFDKSTIRGDWMPGEQGQGKLTLDNVNVAHLTPFIHALGGDGNSLFARFAPSGQLKNLSLSWQGPLQSPRQYAVATRFEQLAWQAFSSVPGVSGVSGELSFGEQGGQLRLNSRHAALNYPAVFPQLLNFDQLDGRVDWRNHGSQTEVQFRDVAFANADLSGHFGGRYQHDGKGPGVVDFTADVDKVAAVRVPAYLPHAVGQDTLRWLNAALLGGTASNVRMVLKGDLANFPFAGGKGGQFSVDAKVDQGRLLYEKGWPTIDNIQADLGFHNEKMLITARSGSTLGVPLSAVKVGIDDLGAANSTLDVQGRAQGPLASMLKFTTASPVDGWLDGFTGSIQAGGNAALDLKLGIPLSGKQPVKVHGDILLSGNQLAFKGLPIPPASNAHGTLSFTEYGVESKGVQFAALGGQFQLKASSTPAGRMSFDIHGDADSHQALGLYLPLLAPYVSGHSPFAVQFVVQKGLENLTVQSGLQGSAISAPPPLGKAAADSLPLSLRFAPGKTAQQPFRLEFDAGSVASGSLLLDGHGNLKSGVVAAGRALGKQPDEGLTLRLATPQVDLQRWVAAIASPGGSQGGVSTVREIDLPLLIELESPQVEGWGGSLHQVSASLSNRRLRNAWSLDVRARELNGSIDYLPAGSGLLRANLAYAILRPPAAGAADEADAGMVDKGDWPELDIRVGDLIYQNKTVGKLELHARREGRDWLLNPLRLQAAEGSLQGSARVRRGEAGKEVQARYQLDSSDVGKLLARIGLQDTFRKGEGSLSGTMSWPGGLFDVSASRLSGDMTLALKNGRFAKVDPGVARLLGVLSLQSLSRRVKLDFTDVFSDGFAFDTISGNATVSKGVFVSDNVHMKGPAADVALSGQVNLASETQDVRIRVQPHLAESVALAAGAALLNPVVGVAALAAQKVLQDPFGKILSVDYAITGSFANPKIDKLAAEPLRNSKRILSP</sequence>
<feature type="domain" description="YhdP central" evidence="1">
    <location>
        <begin position="10"/>
        <end position="1260"/>
    </location>
</feature>
<dbReference type="AlphaFoldDB" id="A0A454JFN6"/>
<protein>
    <submittedName>
        <fullName evidence="2">TIGR02099 family protein</fullName>
    </submittedName>
</protein>
<dbReference type="NCBIfam" id="TIGR02099">
    <property type="entry name" value="YhdP family protein"/>
    <property type="match status" value="1"/>
</dbReference>
<dbReference type="PANTHER" id="PTHR38690">
    <property type="entry name" value="PROTEASE-RELATED"/>
    <property type="match status" value="1"/>
</dbReference>
<keyword evidence="3" id="KW-1185">Reference proteome</keyword>
<proteinExistence type="predicted"/>